<feature type="compositionally biased region" description="Basic and acidic residues" evidence="1">
    <location>
        <begin position="39"/>
        <end position="48"/>
    </location>
</feature>
<dbReference type="Proteomes" id="UP001472677">
    <property type="component" value="Unassembled WGS sequence"/>
</dbReference>
<feature type="region of interest" description="Disordered" evidence="1">
    <location>
        <begin position="22"/>
        <end position="54"/>
    </location>
</feature>
<keyword evidence="3" id="KW-1185">Reference proteome</keyword>
<protein>
    <submittedName>
        <fullName evidence="2">Uncharacterized protein</fullName>
    </submittedName>
</protein>
<proteinExistence type="predicted"/>
<comment type="caution">
    <text evidence="2">The sequence shown here is derived from an EMBL/GenBank/DDBJ whole genome shotgun (WGS) entry which is preliminary data.</text>
</comment>
<evidence type="ECO:0000313" key="3">
    <source>
        <dbReference type="Proteomes" id="UP001472677"/>
    </source>
</evidence>
<evidence type="ECO:0000256" key="1">
    <source>
        <dbReference type="SAM" id="MobiDB-lite"/>
    </source>
</evidence>
<organism evidence="2 3">
    <name type="scientific">Hibiscus sabdariffa</name>
    <name type="common">roselle</name>
    <dbReference type="NCBI Taxonomy" id="183260"/>
    <lineage>
        <taxon>Eukaryota</taxon>
        <taxon>Viridiplantae</taxon>
        <taxon>Streptophyta</taxon>
        <taxon>Embryophyta</taxon>
        <taxon>Tracheophyta</taxon>
        <taxon>Spermatophyta</taxon>
        <taxon>Magnoliopsida</taxon>
        <taxon>eudicotyledons</taxon>
        <taxon>Gunneridae</taxon>
        <taxon>Pentapetalae</taxon>
        <taxon>rosids</taxon>
        <taxon>malvids</taxon>
        <taxon>Malvales</taxon>
        <taxon>Malvaceae</taxon>
        <taxon>Malvoideae</taxon>
        <taxon>Hibiscus</taxon>
    </lineage>
</organism>
<gene>
    <name evidence="2" type="ORF">V6N12_002825</name>
</gene>
<dbReference type="EMBL" id="JBBPBM010000017">
    <property type="protein sequence ID" value="KAK8556423.1"/>
    <property type="molecule type" value="Genomic_DNA"/>
</dbReference>
<reference evidence="2 3" key="1">
    <citation type="journal article" date="2024" name="G3 (Bethesda)">
        <title>Genome assembly of Hibiscus sabdariffa L. provides insights into metabolisms of medicinal natural products.</title>
        <authorList>
            <person name="Kim T."/>
        </authorList>
    </citation>
    <scope>NUCLEOTIDE SEQUENCE [LARGE SCALE GENOMIC DNA]</scope>
    <source>
        <strain evidence="2">TK-2024</strain>
        <tissue evidence="2">Old leaves</tissue>
    </source>
</reference>
<sequence>MDGFYIKMFLEKKHIKTIRPDAELHAGGQTASIEQDPTVMKEENDSRNFSRSFSKDTPAQVRVIGSDSLHNVPILVASDNSMSSTGYSEPIVPVLDI</sequence>
<accession>A0ABR2EAK4</accession>
<evidence type="ECO:0000313" key="2">
    <source>
        <dbReference type="EMBL" id="KAK8556423.1"/>
    </source>
</evidence>
<name>A0ABR2EAK4_9ROSI</name>